<organism evidence="1 2">
    <name type="scientific">Okeanomitos corallinicola TIOX110</name>
    <dbReference type="NCBI Taxonomy" id="3133117"/>
    <lineage>
        <taxon>Bacteria</taxon>
        <taxon>Bacillati</taxon>
        <taxon>Cyanobacteriota</taxon>
        <taxon>Cyanophyceae</taxon>
        <taxon>Nostocales</taxon>
        <taxon>Aphanizomenonaceae</taxon>
        <taxon>Okeanomitos</taxon>
    </lineage>
</organism>
<keyword evidence="2" id="KW-1185">Reference proteome</keyword>
<reference evidence="1 2" key="1">
    <citation type="submission" date="2024-04" db="EMBL/GenBank/DDBJ databases">
        <title>Okeanomitos corallinicola gen. &amp; sp. nov. (Nostocales, Cyanobacteria), a new toxic marine heterocyst-forming cyanobacterium from a coral reef.</title>
        <authorList>
            <person name="Li H."/>
            <person name="Li R."/>
            <person name="Kang J."/>
            <person name="Hii K.S."/>
            <person name="Mohamed H.F."/>
            <person name="Xu X."/>
            <person name="Luo Z."/>
        </authorList>
    </citation>
    <scope>NUCLEOTIDE SEQUENCE [LARGE SCALE GENOMIC DNA]</scope>
    <source>
        <strain evidence="1 2">TIOX110</strain>
    </source>
</reference>
<protein>
    <submittedName>
        <fullName evidence="1">Uncharacterized protein</fullName>
    </submittedName>
</protein>
<evidence type="ECO:0000313" key="1">
    <source>
        <dbReference type="EMBL" id="WZB87630.1"/>
    </source>
</evidence>
<accession>A0ABZ2UTB7</accession>
<dbReference type="RefSeq" id="WP_353930542.1">
    <property type="nucleotide sequence ID" value="NZ_CP150886.1"/>
</dbReference>
<evidence type="ECO:0000313" key="2">
    <source>
        <dbReference type="Proteomes" id="UP001483337"/>
    </source>
</evidence>
<sequence>MQYLQQLLATENSQISQVLKLSLHGLKATLNQAKKEYPNDPGNQLCEQVISEINELLKPVTLPEKTVIDESKPSHVLSELKTIFETDLELKFYLGYAPLESQNDAELWSEIHRKLLRLPEDLGTIWKNRALEIAQKVGATQDYVNLEHLPFIKDEIIYPGLNGTVAARGLCLSKKAFLKSEIAENYQSEELKLLAGFSILYHKFIEIEPDLHHALKSVFSFDIVSLKFQPEQHQLYLQTLKDRLQRTQKTEENTDLILNLRAWIDIDEAIHSLVFLPPAERYSWWGKLQQESRRILKKVANKAIKAGHDVKIKQLSGLYADICAYSKDDLQLDYGGTPGEVLACLRLYVKINQEENPGRVIFRSLR</sequence>
<dbReference type="Proteomes" id="UP001483337">
    <property type="component" value="Chromosome"/>
</dbReference>
<name>A0ABZ2UTB7_9CYAN</name>
<gene>
    <name evidence="1" type="ORF">WJM97_20075</name>
</gene>
<dbReference type="EMBL" id="CP150886">
    <property type="protein sequence ID" value="WZB87630.1"/>
    <property type="molecule type" value="Genomic_DNA"/>
</dbReference>
<proteinExistence type="predicted"/>